<evidence type="ECO:0000313" key="2">
    <source>
        <dbReference type="EMBL" id="RTR29116.1"/>
    </source>
</evidence>
<comment type="caution">
    <text evidence="2">The sequence shown here is derived from an EMBL/GenBank/DDBJ whole genome shotgun (WGS) entry which is preliminary data.</text>
</comment>
<keyword evidence="3" id="KW-1185">Reference proteome</keyword>
<feature type="transmembrane region" description="Helical" evidence="1">
    <location>
        <begin position="107"/>
        <end position="128"/>
    </location>
</feature>
<keyword evidence="1" id="KW-1133">Transmembrane helix</keyword>
<dbReference type="Pfam" id="PF04854">
    <property type="entry name" value="DUF624"/>
    <property type="match status" value="1"/>
</dbReference>
<proteinExistence type="predicted"/>
<organism evidence="2 3">
    <name type="scientific">Bacillus yapensis</name>
    <dbReference type="NCBI Taxonomy" id="2492960"/>
    <lineage>
        <taxon>Bacteria</taxon>
        <taxon>Bacillati</taxon>
        <taxon>Bacillota</taxon>
        <taxon>Bacilli</taxon>
        <taxon>Bacillales</taxon>
        <taxon>Bacillaceae</taxon>
        <taxon>Bacillus</taxon>
    </lineage>
</organism>
<feature type="transmembrane region" description="Helical" evidence="1">
    <location>
        <begin position="74"/>
        <end position="95"/>
    </location>
</feature>
<dbReference type="AlphaFoldDB" id="A0A3S0IQD2"/>
<feature type="transmembrane region" description="Helical" evidence="1">
    <location>
        <begin position="20"/>
        <end position="47"/>
    </location>
</feature>
<gene>
    <name evidence="2" type="ORF">EKG37_15390</name>
</gene>
<name>A0A3S0IQD2_9BACI</name>
<evidence type="ECO:0000313" key="3">
    <source>
        <dbReference type="Proteomes" id="UP000271374"/>
    </source>
</evidence>
<accession>A0A3S0IQD2</accession>
<protein>
    <submittedName>
        <fullName evidence="2">DUF624 domain-containing protein</fullName>
    </submittedName>
</protein>
<reference evidence="2 3" key="1">
    <citation type="submission" date="2018-12" db="EMBL/GenBank/DDBJ databases">
        <title>Bacillus yapensis draft genome sequence.</title>
        <authorList>
            <person name="Yu L."/>
            <person name="Xu X."/>
            <person name="Tang X."/>
        </authorList>
    </citation>
    <scope>NUCLEOTIDE SEQUENCE [LARGE SCALE GENOMIC DNA]</scope>
    <source>
        <strain evidence="2 3">XXST-01</strain>
    </source>
</reference>
<dbReference type="InterPro" id="IPR006938">
    <property type="entry name" value="DUF624"/>
</dbReference>
<keyword evidence="1" id="KW-0812">Transmembrane</keyword>
<dbReference type="OrthoDB" id="2182676at2"/>
<dbReference type="Proteomes" id="UP000271374">
    <property type="component" value="Unassembled WGS sequence"/>
</dbReference>
<keyword evidence="1" id="KW-0472">Membrane</keyword>
<sequence>MNNILNNKFYLLWEKAANFFLLNLLWVIACIPIVTIFPATAAMYGVIREWKMDGETSVFKPFWNNFKLHFKKSLLFEIIWVLIASLLFYDFQIVFQVTSAGFIPVKIILVLITATFLCMSTLLFPLIVQYDLKLKDNIKNMFIISFAYFPTTLLIVISGGFLFLVVYILPITLFILVSLYGYLHFHLSHQVFTKIEKYRLSLTNK</sequence>
<dbReference type="RefSeq" id="WP_126409664.1">
    <property type="nucleotide sequence ID" value="NZ_RXNT01000013.1"/>
</dbReference>
<feature type="transmembrane region" description="Helical" evidence="1">
    <location>
        <begin position="164"/>
        <end position="183"/>
    </location>
</feature>
<dbReference type="EMBL" id="RXNT01000013">
    <property type="protein sequence ID" value="RTR29116.1"/>
    <property type="molecule type" value="Genomic_DNA"/>
</dbReference>
<feature type="transmembrane region" description="Helical" evidence="1">
    <location>
        <begin position="140"/>
        <end position="158"/>
    </location>
</feature>
<evidence type="ECO:0000256" key="1">
    <source>
        <dbReference type="SAM" id="Phobius"/>
    </source>
</evidence>